<comment type="caution">
    <text evidence="1">The sequence shown here is derived from an EMBL/GenBank/DDBJ whole genome shotgun (WGS) entry which is preliminary data.</text>
</comment>
<reference evidence="1 2" key="1">
    <citation type="journal article" date="2016" name="Nat. Commun.">
        <title>Thousands of microbial genomes shed light on interconnected biogeochemical processes in an aquifer system.</title>
        <authorList>
            <person name="Anantharaman K."/>
            <person name="Brown C.T."/>
            <person name="Hug L.A."/>
            <person name="Sharon I."/>
            <person name="Castelle C.J."/>
            <person name="Probst A.J."/>
            <person name="Thomas B.C."/>
            <person name="Singh A."/>
            <person name="Wilkins M.J."/>
            <person name="Karaoz U."/>
            <person name="Brodie E.L."/>
            <person name="Williams K.H."/>
            <person name="Hubbard S.S."/>
            <person name="Banfield J.F."/>
        </authorList>
    </citation>
    <scope>NUCLEOTIDE SEQUENCE [LARGE SCALE GENOMIC DNA]</scope>
</reference>
<organism evidence="1 2">
    <name type="scientific">Candidatus Yonathbacteria bacterium RIFCSPLOWO2_01_FULL_43_27</name>
    <dbReference type="NCBI Taxonomy" id="1802726"/>
    <lineage>
        <taxon>Bacteria</taxon>
        <taxon>Candidatus Yonathiibacteriota</taxon>
    </lineage>
</organism>
<dbReference type="Gene3D" id="1.10.20.60">
    <property type="entry name" value="Glu-tRNAGln amidotransferase C subunit, N-terminal domain"/>
    <property type="match status" value="1"/>
</dbReference>
<evidence type="ECO:0000313" key="1">
    <source>
        <dbReference type="EMBL" id="OHA83242.1"/>
    </source>
</evidence>
<evidence type="ECO:0000313" key="2">
    <source>
        <dbReference type="Proteomes" id="UP000178817"/>
    </source>
</evidence>
<evidence type="ECO:0008006" key="3">
    <source>
        <dbReference type="Google" id="ProtNLM"/>
    </source>
</evidence>
<gene>
    <name evidence="1" type="ORF">A3B07_00555</name>
</gene>
<proteinExistence type="predicted"/>
<dbReference type="InterPro" id="IPR036113">
    <property type="entry name" value="Asp/Glu-ADT_sf_sub_c"/>
</dbReference>
<dbReference type="SUPFAM" id="SSF141000">
    <property type="entry name" value="Glu-tRNAGln amidotransferase C subunit"/>
    <property type="match status" value="1"/>
</dbReference>
<protein>
    <recommendedName>
        <fullName evidence="3">Aspartyl/glutamyl-tRNA(Asn/Gln) amidotransferase subunit C</fullName>
    </recommendedName>
</protein>
<dbReference type="Proteomes" id="UP000178817">
    <property type="component" value="Unassembled WGS sequence"/>
</dbReference>
<dbReference type="GO" id="GO:0006450">
    <property type="term" value="P:regulation of translational fidelity"/>
    <property type="evidence" value="ECO:0007669"/>
    <property type="project" value="InterPro"/>
</dbReference>
<dbReference type="STRING" id="1802726.A3B07_00555"/>
<dbReference type="EMBL" id="MHUV01000001">
    <property type="protein sequence ID" value="OHA83242.1"/>
    <property type="molecule type" value="Genomic_DNA"/>
</dbReference>
<accession>A0A1G2SEY6</accession>
<dbReference type="NCBIfam" id="TIGR00135">
    <property type="entry name" value="gatC"/>
    <property type="match status" value="1"/>
</dbReference>
<name>A0A1G2SEY6_9BACT</name>
<dbReference type="AlphaFoldDB" id="A0A1G2SEY6"/>
<dbReference type="Pfam" id="PF02686">
    <property type="entry name" value="GatC"/>
    <property type="match status" value="1"/>
</dbReference>
<sequence length="94" mass="10457">MSIEIKDVEHLASLARVAVSDNEKNDLKNDLEEILSFVSQVKEATVDSLTPEIGTHYNVMRADENPHEAGIFSEDLLSSAPSRNENHIVVKKIL</sequence>
<dbReference type="InterPro" id="IPR003837">
    <property type="entry name" value="GatC"/>
</dbReference>